<evidence type="ECO:0000256" key="4">
    <source>
        <dbReference type="ARBA" id="ARBA00023163"/>
    </source>
</evidence>
<keyword evidence="4" id="KW-0804">Transcription</keyword>
<keyword evidence="1" id="KW-0808">Transferase</keyword>
<accession>A0ABP7DP73</accession>
<evidence type="ECO:0000313" key="6">
    <source>
        <dbReference type="EMBL" id="GAA3707145.1"/>
    </source>
</evidence>
<keyword evidence="2" id="KW-0418">Kinase</keyword>
<sequence>MGDEIAGKLAGLARALEHLDRPDTVLAAIVAAAVALVPGADEGSISAISGRARVWSHAPTSDLPRLVDAVQEEVRQGPCLDAAYEHQTVRIADMTSEQRWPLFAARAAELGAGSMLALQLYVEGDDLGAINLFARTPGAFTDESEQIGLLVAAHAAIAYVGARKGADLAAALANRDLIGQAKGMLMERYHLSGDRAFLLLTRVSQNSNRKLHQVATELVETGAVHGPHGLPAPPR</sequence>
<dbReference type="InterPro" id="IPR011006">
    <property type="entry name" value="CheY-like_superfamily"/>
</dbReference>
<name>A0ABP7DP73_9ACTN</name>
<feature type="domain" description="ANTAR" evidence="5">
    <location>
        <begin position="158"/>
        <end position="219"/>
    </location>
</feature>
<comment type="caution">
    <text evidence="6">The sequence shown here is derived from an EMBL/GenBank/DDBJ whole genome shotgun (WGS) entry which is preliminary data.</text>
</comment>
<keyword evidence="7" id="KW-1185">Reference proteome</keyword>
<dbReference type="SUPFAM" id="SSF52172">
    <property type="entry name" value="CheY-like"/>
    <property type="match status" value="1"/>
</dbReference>
<dbReference type="Gene3D" id="1.10.10.10">
    <property type="entry name" value="Winged helix-like DNA-binding domain superfamily/Winged helix DNA-binding domain"/>
    <property type="match status" value="1"/>
</dbReference>
<dbReference type="SUPFAM" id="SSF55781">
    <property type="entry name" value="GAF domain-like"/>
    <property type="match status" value="1"/>
</dbReference>
<evidence type="ECO:0000259" key="5">
    <source>
        <dbReference type="PROSITE" id="PS50921"/>
    </source>
</evidence>
<evidence type="ECO:0000256" key="3">
    <source>
        <dbReference type="ARBA" id="ARBA00023015"/>
    </source>
</evidence>
<dbReference type="Pfam" id="PF13185">
    <property type="entry name" value="GAF_2"/>
    <property type="match status" value="1"/>
</dbReference>
<dbReference type="RefSeq" id="WP_344812839.1">
    <property type="nucleotide sequence ID" value="NZ_BAAAYX010000010.1"/>
</dbReference>
<dbReference type="SMART" id="SM01012">
    <property type="entry name" value="ANTAR"/>
    <property type="match status" value="1"/>
</dbReference>
<dbReference type="InterPro" id="IPR003018">
    <property type="entry name" value="GAF"/>
</dbReference>
<organism evidence="6 7">
    <name type="scientific">Microlunatus aurantiacus</name>
    <dbReference type="NCBI Taxonomy" id="446786"/>
    <lineage>
        <taxon>Bacteria</taxon>
        <taxon>Bacillati</taxon>
        <taxon>Actinomycetota</taxon>
        <taxon>Actinomycetes</taxon>
        <taxon>Propionibacteriales</taxon>
        <taxon>Propionibacteriaceae</taxon>
        <taxon>Microlunatus</taxon>
    </lineage>
</organism>
<gene>
    <name evidence="6" type="ORF">GCM10022204_26350</name>
</gene>
<reference evidence="7" key="1">
    <citation type="journal article" date="2019" name="Int. J. Syst. Evol. Microbiol.">
        <title>The Global Catalogue of Microorganisms (GCM) 10K type strain sequencing project: providing services to taxonomists for standard genome sequencing and annotation.</title>
        <authorList>
            <consortium name="The Broad Institute Genomics Platform"/>
            <consortium name="The Broad Institute Genome Sequencing Center for Infectious Disease"/>
            <person name="Wu L."/>
            <person name="Ma J."/>
        </authorList>
    </citation>
    <scope>NUCLEOTIDE SEQUENCE [LARGE SCALE GENOMIC DNA]</scope>
    <source>
        <strain evidence="7">JCM 16548</strain>
    </source>
</reference>
<dbReference type="Pfam" id="PF03861">
    <property type="entry name" value="ANTAR"/>
    <property type="match status" value="1"/>
</dbReference>
<dbReference type="InterPro" id="IPR005561">
    <property type="entry name" value="ANTAR"/>
</dbReference>
<evidence type="ECO:0000313" key="7">
    <source>
        <dbReference type="Proteomes" id="UP001500051"/>
    </source>
</evidence>
<dbReference type="EMBL" id="BAAAYX010000010">
    <property type="protein sequence ID" value="GAA3707145.1"/>
    <property type="molecule type" value="Genomic_DNA"/>
</dbReference>
<keyword evidence="3" id="KW-0805">Transcription regulation</keyword>
<evidence type="ECO:0000256" key="2">
    <source>
        <dbReference type="ARBA" id="ARBA00022777"/>
    </source>
</evidence>
<evidence type="ECO:0000256" key="1">
    <source>
        <dbReference type="ARBA" id="ARBA00022679"/>
    </source>
</evidence>
<dbReference type="Gene3D" id="3.30.450.40">
    <property type="match status" value="1"/>
</dbReference>
<dbReference type="Proteomes" id="UP001500051">
    <property type="component" value="Unassembled WGS sequence"/>
</dbReference>
<dbReference type="InterPro" id="IPR036388">
    <property type="entry name" value="WH-like_DNA-bd_sf"/>
</dbReference>
<dbReference type="InterPro" id="IPR012074">
    <property type="entry name" value="GAF_ANTAR"/>
</dbReference>
<dbReference type="PIRSF" id="PIRSF036625">
    <property type="entry name" value="GAF_ANTAR"/>
    <property type="match status" value="1"/>
</dbReference>
<dbReference type="PROSITE" id="PS50921">
    <property type="entry name" value="ANTAR"/>
    <property type="match status" value="1"/>
</dbReference>
<dbReference type="InterPro" id="IPR029016">
    <property type="entry name" value="GAF-like_dom_sf"/>
</dbReference>
<protein>
    <submittedName>
        <fullName evidence="6">GAF and ANTAR domain-containing protein</fullName>
    </submittedName>
</protein>
<proteinExistence type="predicted"/>